<dbReference type="Pfam" id="PF09954">
    <property type="entry name" value="DUF2188"/>
    <property type="match status" value="1"/>
</dbReference>
<gene>
    <name evidence="2" type="ORF">UFOPK3564_00456</name>
</gene>
<accession>A0A6J7G5S5</accession>
<evidence type="ECO:0000313" key="2">
    <source>
        <dbReference type="EMBL" id="CAB4898879.1"/>
    </source>
</evidence>
<dbReference type="EMBL" id="CAFBMK010000015">
    <property type="protein sequence ID" value="CAB4898879.1"/>
    <property type="molecule type" value="Genomic_DNA"/>
</dbReference>
<proteinExistence type="predicted"/>
<dbReference type="InterPro" id="IPR018691">
    <property type="entry name" value="DUF2188"/>
</dbReference>
<protein>
    <submittedName>
        <fullName evidence="2">Unannotated protein</fullName>
    </submittedName>
</protein>
<sequence length="71" mass="7828">MSDRRVVQNPDGGWDVRGPDGRTVVRGRRTPRRAMVEARRAVRESGGGRLVVEDRTGRVRQTDHVPPAPGG</sequence>
<organism evidence="2">
    <name type="scientific">freshwater metagenome</name>
    <dbReference type="NCBI Taxonomy" id="449393"/>
    <lineage>
        <taxon>unclassified sequences</taxon>
        <taxon>metagenomes</taxon>
        <taxon>ecological metagenomes</taxon>
    </lineage>
</organism>
<reference evidence="2" key="1">
    <citation type="submission" date="2020-05" db="EMBL/GenBank/DDBJ databases">
        <authorList>
            <person name="Chiriac C."/>
            <person name="Salcher M."/>
            <person name="Ghai R."/>
            <person name="Kavagutti S V."/>
        </authorList>
    </citation>
    <scope>NUCLEOTIDE SEQUENCE</scope>
</reference>
<dbReference type="AlphaFoldDB" id="A0A6J7G5S5"/>
<name>A0A6J7G5S5_9ZZZZ</name>
<feature type="region of interest" description="Disordered" evidence="1">
    <location>
        <begin position="1"/>
        <end position="25"/>
    </location>
</feature>
<evidence type="ECO:0000256" key="1">
    <source>
        <dbReference type="SAM" id="MobiDB-lite"/>
    </source>
</evidence>